<proteinExistence type="predicted"/>
<evidence type="ECO:0000259" key="1">
    <source>
        <dbReference type="Pfam" id="PF13490"/>
    </source>
</evidence>
<feature type="domain" description="Putative zinc-finger" evidence="1">
    <location>
        <begin position="8"/>
        <end position="41"/>
    </location>
</feature>
<dbReference type="Pfam" id="PF13490">
    <property type="entry name" value="zf-HC2"/>
    <property type="match status" value="1"/>
</dbReference>
<accession>A0A0U3U9E6</accession>
<name>A0A0U3U9E6_9BACT</name>
<sequence>MKFLQRNCREVTALVLAGQDRSLGLFERWAVRAHLRVCDVCPRFSRQVALLRAALPRWRAYRETTTD</sequence>
<reference evidence="2" key="1">
    <citation type="submission" date="2015-10" db="EMBL/GenBank/DDBJ databases">
        <title>Biosynthesis of SCL-MCL polyhydroxyalkanoates by metagenomic clones in Pseudomonas putida.</title>
        <authorList>
            <person name="Cheng J."/>
            <person name="Charles T.C."/>
        </authorList>
    </citation>
    <scope>NUCLEOTIDE SEQUENCE</scope>
</reference>
<evidence type="ECO:0000313" key="2">
    <source>
        <dbReference type="EMBL" id="ALV86679.1"/>
    </source>
</evidence>
<protein>
    <recommendedName>
        <fullName evidence="1">Putative zinc-finger domain-containing protein</fullName>
    </recommendedName>
</protein>
<dbReference type="InterPro" id="IPR027383">
    <property type="entry name" value="Znf_put"/>
</dbReference>
<organism evidence="2">
    <name type="scientific">uncultured bacterium 51</name>
    <dbReference type="NCBI Taxonomy" id="1748279"/>
    <lineage>
        <taxon>Bacteria</taxon>
        <taxon>environmental samples</taxon>
    </lineage>
</organism>
<dbReference type="EMBL" id="KT944272">
    <property type="protein sequence ID" value="ALV86679.1"/>
    <property type="molecule type" value="Genomic_DNA"/>
</dbReference>
<dbReference type="AlphaFoldDB" id="A0A0U3U9E6"/>